<feature type="region of interest" description="Disordered" evidence="1">
    <location>
        <begin position="1"/>
        <end position="39"/>
    </location>
</feature>
<dbReference type="Pfam" id="PF09350">
    <property type="entry name" value="DJC28_CD"/>
    <property type="match status" value="1"/>
</dbReference>
<evidence type="ECO:0000259" key="2">
    <source>
        <dbReference type="Pfam" id="PF09350"/>
    </source>
</evidence>
<protein>
    <recommendedName>
        <fullName evidence="2">DnaJ homologue subfamily C member 28 conserved domain-containing protein</fullName>
    </recommendedName>
</protein>
<reference evidence="3 4" key="1">
    <citation type="journal article" date="2013" name="ISME J.">
        <title>A metabolic model for members of the genus Tetrasphaera involved in enhanced biological phosphorus removal.</title>
        <authorList>
            <person name="Kristiansen R."/>
            <person name="Nguyen H.T.T."/>
            <person name="Saunders A.M."/>
            <person name="Nielsen J.L."/>
            <person name="Wimmer R."/>
            <person name="Le V.Q."/>
            <person name="McIlroy S.J."/>
            <person name="Petrovski S."/>
            <person name="Seviour R.J."/>
            <person name="Calteau A."/>
            <person name="Nielsen K.L."/>
            <person name="Nielsen P.H."/>
        </authorList>
    </citation>
    <scope>NUCLEOTIDE SEQUENCE [LARGE SCALE GENOMIC DNA]</scope>
    <source>
        <strain evidence="3 4">Lp2</strain>
    </source>
</reference>
<evidence type="ECO:0000313" key="4">
    <source>
        <dbReference type="Proteomes" id="UP000013167"/>
    </source>
</evidence>
<dbReference type="STRING" id="1193181.BN10_920041"/>
<sequence length="176" mass="20077">MERWESSVEKAIREAQERGEFDNLPGAGKPLPPINPNDPDWFVKQLATREQLDFTGALPPAIALRKEAAGFPESLRELRTEESVRQVLIDFNRRVREDRLRPGEGQLPRILAPTVDVEALVEQWRVLRVAARREATADVRQDDGIPTTVPDASGWFRRWVGRRRPGRGGWPRRPGT</sequence>
<name>N0E5L2_9MICO</name>
<comment type="caution">
    <text evidence="3">The sequence shown here is derived from an EMBL/GenBank/DDBJ whole genome shotgun (WGS) entry which is preliminary data.</text>
</comment>
<organism evidence="3 4">
    <name type="scientific">Phycicoccus elongatus Lp2</name>
    <dbReference type="NCBI Taxonomy" id="1193181"/>
    <lineage>
        <taxon>Bacteria</taxon>
        <taxon>Bacillati</taxon>
        <taxon>Actinomycetota</taxon>
        <taxon>Actinomycetes</taxon>
        <taxon>Micrococcales</taxon>
        <taxon>Intrasporangiaceae</taxon>
        <taxon>Phycicoccus</taxon>
    </lineage>
</organism>
<gene>
    <name evidence="3" type="ORF">BN10_920041</name>
</gene>
<accession>N0E5L2</accession>
<feature type="compositionally biased region" description="Basic and acidic residues" evidence="1">
    <location>
        <begin position="1"/>
        <end position="21"/>
    </location>
</feature>
<dbReference type="Proteomes" id="UP000013167">
    <property type="component" value="Unassembled WGS sequence"/>
</dbReference>
<dbReference type="EMBL" id="CAIZ01000166">
    <property type="protein sequence ID" value="CCH71411.1"/>
    <property type="molecule type" value="Genomic_DNA"/>
</dbReference>
<keyword evidence="4" id="KW-1185">Reference proteome</keyword>
<dbReference type="InterPro" id="IPR018961">
    <property type="entry name" value="DnaJ_homolog_subfam-C_membr-28"/>
</dbReference>
<dbReference type="OrthoDB" id="3395286at2"/>
<feature type="domain" description="DnaJ homologue subfamily C member 28 conserved" evidence="2">
    <location>
        <begin position="8"/>
        <end position="75"/>
    </location>
</feature>
<dbReference type="AlphaFoldDB" id="N0E5L2"/>
<proteinExistence type="predicted"/>
<evidence type="ECO:0000313" key="3">
    <source>
        <dbReference type="EMBL" id="CCH71411.1"/>
    </source>
</evidence>
<dbReference type="HOGENOM" id="CLU_109304_1_0_11"/>
<dbReference type="RefSeq" id="WP_010851238.1">
    <property type="nucleotide sequence ID" value="NZ_HF570956.1"/>
</dbReference>
<evidence type="ECO:0000256" key="1">
    <source>
        <dbReference type="SAM" id="MobiDB-lite"/>
    </source>
</evidence>
<dbReference type="eggNOG" id="ENOG50318KY">
    <property type="taxonomic scope" value="Bacteria"/>
</dbReference>